<feature type="compositionally biased region" description="Low complexity" evidence="1">
    <location>
        <begin position="216"/>
        <end position="234"/>
    </location>
</feature>
<feature type="region of interest" description="Disordered" evidence="1">
    <location>
        <begin position="448"/>
        <end position="468"/>
    </location>
</feature>
<dbReference type="CDD" id="cd00067">
    <property type="entry name" value="GAL4"/>
    <property type="match status" value="1"/>
</dbReference>
<evidence type="ECO:0000256" key="1">
    <source>
        <dbReference type="SAM" id="MobiDB-lite"/>
    </source>
</evidence>
<dbReference type="InterPro" id="IPR036864">
    <property type="entry name" value="Zn2-C6_fun-type_DNA-bd_sf"/>
</dbReference>
<dbReference type="GO" id="GO:0000981">
    <property type="term" value="F:DNA-binding transcription factor activity, RNA polymerase II-specific"/>
    <property type="evidence" value="ECO:0007669"/>
    <property type="project" value="InterPro"/>
</dbReference>
<feature type="compositionally biased region" description="Gly residues" evidence="1">
    <location>
        <begin position="459"/>
        <end position="468"/>
    </location>
</feature>
<name>A0A238FB06_9BASI</name>
<dbReference type="Proteomes" id="UP000198372">
    <property type="component" value="Unassembled WGS sequence"/>
</dbReference>
<proteinExistence type="predicted"/>
<protein>
    <submittedName>
        <fullName evidence="2">BQ2448_3794 protein</fullName>
    </submittedName>
</protein>
<dbReference type="SUPFAM" id="SSF57701">
    <property type="entry name" value="Zn2/Cys6 DNA-binding domain"/>
    <property type="match status" value="1"/>
</dbReference>
<evidence type="ECO:0000313" key="3">
    <source>
        <dbReference type="Proteomes" id="UP000198372"/>
    </source>
</evidence>
<dbReference type="EMBL" id="FMSP01000006">
    <property type="protein sequence ID" value="SCV71032.1"/>
    <property type="molecule type" value="Genomic_DNA"/>
</dbReference>
<dbReference type="InterPro" id="IPR001138">
    <property type="entry name" value="Zn2Cys6_DnaBD"/>
</dbReference>
<reference evidence="3" key="1">
    <citation type="submission" date="2016-09" db="EMBL/GenBank/DDBJ databases">
        <authorList>
            <person name="Jeantristanb JTB J.-T."/>
            <person name="Ricardo R."/>
        </authorList>
    </citation>
    <scope>NUCLEOTIDE SEQUENCE [LARGE SCALE GENOMIC DNA]</scope>
</reference>
<dbReference type="OrthoDB" id="2537154at2759"/>
<feature type="region of interest" description="Disordered" evidence="1">
    <location>
        <begin position="252"/>
        <end position="294"/>
    </location>
</feature>
<accession>A0A238FB06</accession>
<keyword evidence="3" id="KW-1185">Reference proteome</keyword>
<sequence length="468" mass="51058">MVIVLPKQITSTKWLVANGRGTPCQACIARKSQCDAARPRCGACVLISQSRGLLIAQTPSCTYVEPSQDSAEGAQDDPTSIADQLFDQHAAERKAKRQKRVQELEERLRERTGRLIQIWSFAELMEEKLKARRSSSKKDAIPVSDYTPLAPPSAEEQDALLRSLVPRKIPSPPPRHLRPTLEPLFTRQLEEVPPEVSWKAAHLGLEKNLAISSPCSSSNRSGSSSGRSEASSANERNRKHSTLMTAASSIWPQTQSVGGGPPHSPDSSQSNHAAGSPQHASNVASTSHHDRPLSSISSCYPTHHTAFEANLPVLYAPCHPTPTQTKGVDLRPNSAKSEPEHGPYTYPPTYQSYVQPQLAPPNGLHQTYRGDNSAQHVWDQRSTTTLSAYPSRPWSVGDPPSAAAGHVHHQQQTYYAAAQEHYPPLDATYAQQSHSRNQDGQNLSHIYQNSATNDSTGALGYGGAYMGR</sequence>
<gene>
    <name evidence="2" type="ORF">BQ2448_3794</name>
</gene>
<evidence type="ECO:0000313" key="2">
    <source>
        <dbReference type="EMBL" id="SCV71032.1"/>
    </source>
</evidence>
<dbReference type="AlphaFoldDB" id="A0A238FB06"/>
<feature type="region of interest" description="Disordered" evidence="1">
    <location>
        <begin position="323"/>
        <end position="343"/>
    </location>
</feature>
<feature type="compositionally biased region" description="Polar residues" evidence="1">
    <location>
        <begin position="265"/>
        <end position="286"/>
    </location>
</feature>
<dbReference type="GO" id="GO:0008270">
    <property type="term" value="F:zinc ion binding"/>
    <property type="evidence" value="ECO:0007669"/>
    <property type="project" value="InterPro"/>
</dbReference>
<organism evidence="2 3">
    <name type="scientific">Microbotryum intermedium</name>
    <dbReference type="NCBI Taxonomy" id="269621"/>
    <lineage>
        <taxon>Eukaryota</taxon>
        <taxon>Fungi</taxon>
        <taxon>Dikarya</taxon>
        <taxon>Basidiomycota</taxon>
        <taxon>Pucciniomycotina</taxon>
        <taxon>Microbotryomycetes</taxon>
        <taxon>Microbotryales</taxon>
        <taxon>Microbotryaceae</taxon>
        <taxon>Microbotryum</taxon>
    </lineage>
</organism>
<feature type="region of interest" description="Disordered" evidence="1">
    <location>
        <begin position="211"/>
        <end position="240"/>
    </location>
</feature>
<feature type="region of interest" description="Disordered" evidence="1">
    <location>
        <begin position="132"/>
        <end position="155"/>
    </location>
</feature>